<dbReference type="OrthoDB" id="10570708at2759"/>
<dbReference type="VEuPathDB" id="TrichDB:TRFO_33192"/>
<dbReference type="RefSeq" id="XP_068353338.1">
    <property type="nucleotide sequence ID" value="XM_068508941.1"/>
</dbReference>
<gene>
    <name evidence="2" type="ORF">TRFO_33192</name>
</gene>
<sequence length="274" mass="31731">MLYLAVTDIPQDICGTVLKLKCQNVTPYTRFSTVDPNLFNSTKNSSVTWAEILSEKVIFTLRKEDMNRIPDIKKSIDFIDTLIIYMCDFMNTDIMRPIRIVFDVDDANEDNIEYYPITLEMEEIHRILCDQDEPSCELFDLIKKIANYSITDGYFDEQVEKAMAALIACEVFRRVYKDFDPYKASFFENPPIFQELWKIHTLINSNIVPEILKMANNVSTGTTEVPEDKWVDFLSKLCSIGNANFTKMFEKIRPVPINLNIEVSNLPIPEEIST</sequence>
<evidence type="ECO:0000259" key="1">
    <source>
        <dbReference type="PROSITE" id="PS51723"/>
    </source>
</evidence>
<accession>A0A1J4JNC6</accession>
<organism evidence="2 3">
    <name type="scientific">Tritrichomonas foetus</name>
    <dbReference type="NCBI Taxonomy" id="1144522"/>
    <lineage>
        <taxon>Eukaryota</taxon>
        <taxon>Metamonada</taxon>
        <taxon>Parabasalia</taxon>
        <taxon>Tritrichomonadida</taxon>
        <taxon>Tritrichomonadidae</taxon>
        <taxon>Tritrichomonas</taxon>
    </lineage>
</organism>
<keyword evidence="3" id="KW-1185">Reference proteome</keyword>
<feature type="domain" description="Peptidase M60" evidence="1">
    <location>
        <begin position="1"/>
        <end position="241"/>
    </location>
</feature>
<dbReference type="PROSITE" id="PS51723">
    <property type="entry name" value="PEPTIDASE_M60"/>
    <property type="match status" value="1"/>
</dbReference>
<proteinExistence type="predicted"/>
<evidence type="ECO:0000313" key="3">
    <source>
        <dbReference type="Proteomes" id="UP000179807"/>
    </source>
</evidence>
<name>A0A1J4JNC6_9EUKA</name>
<dbReference type="InterPro" id="IPR031161">
    <property type="entry name" value="Peptidase_M60_dom"/>
</dbReference>
<dbReference type="Proteomes" id="UP000179807">
    <property type="component" value="Unassembled WGS sequence"/>
</dbReference>
<comment type="caution">
    <text evidence="2">The sequence shown here is derived from an EMBL/GenBank/DDBJ whole genome shotgun (WGS) entry which is preliminary data.</text>
</comment>
<protein>
    <recommendedName>
        <fullName evidence="1">Peptidase M60 domain-containing protein</fullName>
    </recommendedName>
</protein>
<dbReference type="AlphaFoldDB" id="A0A1J4JNC6"/>
<evidence type="ECO:0000313" key="2">
    <source>
        <dbReference type="EMBL" id="OHT00202.1"/>
    </source>
</evidence>
<dbReference type="EMBL" id="MLAK01000967">
    <property type="protein sequence ID" value="OHT00202.1"/>
    <property type="molecule type" value="Genomic_DNA"/>
</dbReference>
<reference evidence="2" key="1">
    <citation type="submission" date="2016-10" db="EMBL/GenBank/DDBJ databases">
        <authorList>
            <person name="Benchimol M."/>
            <person name="Almeida L.G."/>
            <person name="Vasconcelos A.T."/>
            <person name="Perreira-Neves A."/>
            <person name="Rosa I.A."/>
            <person name="Tasca T."/>
            <person name="Bogo M.R."/>
            <person name="de Souza W."/>
        </authorList>
    </citation>
    <scope>NUCLEOTIDE SEQUENCE [LARGE SCALE GENOMIC DNA]</scope>
    <source>
        <strain evidence="2">K</strain>
    </source>
</reference>
<dbReference type="GeneID" id="94843645"/>